<proteinExistence type="predicted"/>
<evidence type="ECO:0000313" key="1">
    <source>
        <dbReference type="EMBL" id="GJT04647.1"/>
    </source>
</evidence>
<dbReference type="EMBL" id="BQNB010012525">
    <property type="protein sequence ID" value="GJT04647.1"/>
    <property type="molecule type" value="Genomic_DNA"/>
</dbReference>
<evidence type="ECO:0008006" key="3">
    <source>
        <dbReference type="Google" id="ProtNLM"/>
    </source>
</evidence>
<organism evidence="1 2">
    <name type="scientific">Tanacetum coccineum</name>
    <dbReference type="NCBI Taxonomy" id="301880"/>
    <lineage>
        <taxon>Eukaryota</taxon>
        <taxon>Viridiplantae</taxon>
        <taxon>Streptophyta</taxon>
        <taxon>Embryophyta</taxon>
        <taxon>Tracheophyta</taxon>
        <taxon>Spermatophyta</taxon>
        <taxon>Magnoliopsida</taxon>
        <taxon>eudicotyledons</taxon>
        <taxon>Gunneridae</taxon>
        <taxon>Pentapetalae</taxon>
        <taxon>asterids</taxon>
        <taxon>campanulids</taxon>
        <taxon>Asterales</taxon>
        <taxon>Asteraceae</taxon>
        <taxon>Asteroideae</taxon>
        <taxon>Anthemideae</taxon>
        <taxon>Anthemidinae</taxon>
        <taxon>Tanacetum</taxon>
    </lineage>
</organism>
<protein>
    <recommendedName>
        <fullName evidence="3">DUF4283 domain-containing protein</fullName>
    </recommendedName>
</protein>
<comment type="caution">
    <text evidence="1">The sequence shown here is derived from an EMBL/GenBank/DDBJ whole genome shotgun (WGS) entry which is preliminary data.</text>
</comment>
<reference evidence="1" key="2">
    <citation type="submission" date="2022-01" db="EMBL/GenBank/DDBJ databases">
        <authorList>
            <person name="Yamashiro T."/>
            <person name="Shiraishi A."/>
            <person name="Satake H."/>
            <person name="Nakayama K."/>
        </authorList>
    </citation>
    <scope>NUCLEOTIDE SEQUENCE</scope>
</reference>
<dbReference type="PANTHER" id="PTHR33116">
    <property type="entry name" value="REVERSE TRANSCRIPTASE ZINC-BINDING DOMAIN-CONTAINING PROTEIN-RELATED-RELATED"/>
    <property type="match status" value="1"/>
</dbReference>
<dbReference type="Proteomes" id="UP001151760">
    <property type="component" value="Unassembled WGS sequence"/>
</dbReference>
<name>A0ABQ5ASV3_9ASTR</name>
<sequence>MDSLEEFKLTSGLILSIPKSTTYFCNVLNHTKVEILSIMPFSEGELPVKYLGVPLISSGLLNRDSLIILKGIIYDIYQLIRGFLWCNGELKHGKAKIAWDDICLPKSKGGLGLCNLKVRWIHTYKLRGQTIWDVPVKDEMSWGWRKLLQLQDIMRPFFWVKLALVSLVVGLWQWSDRNGNISSFFVAKAWEAIRPCGMDLILPVLQDFLLYLLPMGDKRTAKSVFGKLILVSSAYFIWMEQNNRTFKNTRRSPEENRSLIMVTLRLDAWEVLRRSDCSIDSNDRRYLGFLGYFLVMESVRKVDVEDFTARVSSIPNISVAARDDIPTSFGASASQPSRVKVNFRTLLSKNLCEGVNFSIPIQVVEKVSSRYDNTLYGYFIGVLKGCCARCLIEVNSEDTLKDNLTIGVPLSYGLGFSKETICIQYEWKPPRCELCNTFGHVHDQCLKNITVTPMVDKSNDGFQMVVNKRKSGKKGPKNNSTNHNGVKIGGQIGKSSFKYVPKATSSQSTKGASNSSITFQSGSFTQKNLNQRYKANVVPLSNGSQNALDDEDEEEVDNIWDESINLLNDPNPGASTPAHNVSDV</sequence>
<evidence type="ECO:0000313" key="2">
    <source>
        <dbReference type="Proteomes" id="UP001151760"/>
    </source>
</evidence>
<dbReference type="PANTHER" id="PTHR33116:SF78">
    <property type="entry name" value="OS12G0587133 PROTEIN"/>
    <property type="match status" value="1"/>
</dbReference>
<reference evidence="1" key="1">
    <citation type="journal article" date="2022" name="Int. J. Mol. Sci.">
        <title>Draft Genome of Tanacetum Coccineum: Genomic Comparison of Closely Related Tanacetum-Family Plants.</title>
        <authorList>
            <person name="Yamashiro T."/>
            <person name="Shiraishi A."/>
            <person name="Nakayama K."/>
            <person name="Satake H."/>
        </authorList>
    </citation>
    <scope>NUCLEOTIDE SEQUENCE</scope>
</reference>
<accession>A0ABQ5ASV3</accession>
<gene>
    <name evidence="1" type="ORF">Tco_0839109</name>
</gene>
<keyword evidence="2" id="KW-1185">Reference proteome</keyword>